<keyword evidence="4" id="KW-1185">Reference proteome</keyword>
<evidence type="ECO:0000313" key="3">
    <source>
        <dbReference type="EMBL" id="MBA5245062.1"/>
    </source>
</evidence>
<name>A0A7W2ECA3_9CORY</name>
<evidence type="ECO:0000256" key="1">
    <source>
        <dbReference type="SAM" id="Phobius"/>
    </source>
</evidence>
<keyword evidence="1" id="KW-0472">Membrane</keyword>
<dbReference type="EMBL" id="JACDTZ010000002">
    <property type="protein sequence ID" value="MBA5245062.1"/>
    <property type="molecule type" value="Genomic_DNA"/>
</dbReference>
<dbReference type="Pfam" id="PF02517">
    <property type="entry name" value="Rce1-like"/>
    <property type="match status" value="1"/>
</dbReference>
<reference evidence="3 4" key="1">
    <citation type="submission" date="2020-07" db="EMBL/GenBank/DDBJ databases">
        <title>Draft genome and description of Corynebacterium haemomassiliense strain Marseile-Q3615 sp. nov.</title>
        <authorList>
            <person name="Boxberger M."/>
            <person name="La Scola B."/>
        </authorList>
    </citation>
    <scope>NUCLEOTIDE SEQUENCE [LARGE SCALE GENOMIC DNA]</scope>
    <source>
        <strain evidence="3 4">Marseille-Q3615</strain>
    </source>
</reference>
<dbReference type="InterPro" id="IPR003675">
    <property type="entry name" value="Rce1/LyrA-like_dom"/>
</dbReference>
<feature type="transmembrane region" description="Helical" evidence="1">
    <location>
        <begin position="21"/>
        <end position="42"/>
    </location>
</feature>
<sequence>MQLAFSVARAPENATAGSDGGFTLARFGALCILIALIPLQALSEELVFRGSLVQVVGQWTRSPWVAYVVPALLFVSVHNYGWGGQLDVLAFALCGAFLTWSTGGLEAALAVHAVANTLSFVTDPFHVKVAGLAEATVVDAVASISATVLATAAIWWLIARAGGIASKSRPR</sequence>
<keyword evidence="3" id="KW-0378">Hydrolase</keyword>
<dbReference type="GO" id="GO:0004175">
    <property type="term" value="F:endopeptidase activity"/>
    <property type="evidence" value="ECO:0007669"/>
    <property type="project" value="UniProtKB-ARBA"/>
</dbReference>
<proteinExistence type="predicted"/>
<gene>
    <name evidence="3" type="ORF">H0193_09645</name>
</gene>
<dbReference type="RefSeq" id="WP_181889735.1">
    <property type="nucleotide sequence ID" value="NZ_CP170998.1"/>
</dbReference>
<keyword evidence="3" id="KW-0482">Metalloprotease</keyword>
<feature type="transmembrane region" description="Helical" evidence="1">
    <location>
        <begin position="88"/>
        <end position="115"/>
    </location>
</feature>
<evidence type="ECO:0000259" key="2">
    <source>
        <dbReference type="Pfam" id="PF02517"/>
    </source>
</evidence>
<keyword evidence="1" id="KW-0812">Transmembrane</keyword>
<comment type="caution">
    <text evidence="3">The sequence shown here is derived from an EMBL/GenBank/DDBJ whole genome shotgun (WGS) entry which is preliminary data.</text>
</comment>
<keyword evidence="1" id="KW-1133">Transmembrane helix</keyword>
<dbReference type="Proteomes" id="UP000523682">
    <property type="component" value="Unassembled WGS sequence"/>
</dbReference>
<protein>
    <submittedName>
        <fullName evidence="3">CPBP family intramembrane metalloprotease</fullName>
    </submittedName>
</protein>
<accession>A0A7W2ECA3</accession>
<evidence type="ECO:0000313" key="4">
    <source>
        <dbReference type="Proteomes" id="UP000523682"/>
    </source>
</evidence>
<feature type="transmembrane region" description="Helical" evidence="1">
    <location>
        <begin position="62"/>
        <end position="81"/>
    </location>
</feature>
<feature type="transmembrane region" description="Helical" evidence="1">
    <location>
        <begin position="135"/>
        <end position="159"/>
    </location>
</feature>
<dbReference type="GO" id="GO:0006508">
    <property type="term" value="P:proteolysis"/>
    <property type="evidence" value="ECO:0007669"/>
    <property type="project" value="UniProtKB-KW"/>
</dbReference>
<feature type="domain" description="CAAX prenyl protease 2/Lysostaphin resistance protein A-like" evidence="2">
    <location>
        <begin position="29"/>
        <end position="117"/>
    </location>
</feature>
<dbReference type="GO" id="GO:0080120">
    <property type="term" value="P:CAAX-box protein maturation"/>
    <property type="evidence" value="ECO:0007669"/>
    <property type="project" value="UniProtKB-ARBA"/>
</dbReference>
<dbReference type="GO" id="GO:0008237">
    <property type="term" value="F:metallopeptidase activity"/>
    <property type="evidence" value="ECO:0007669"/>
    <property type="project" value="UniProtKB-KW"/>
</dbReference>
<dbReference type="AlphaFoldDB" id="A0A7W2ECA3"/>
<keyword evidence="3" id="KW-0645">Protease</keyword>
<organism evidence="3 4">
    <name type="scientific">Corynebacterium haemomassiliense</name>
    <dbReference type="NCBI Taxonomy" id="2754726"/>
    <lineage>
        <taxon>Bacteria</taxon>
        <taxon>Bacillati</taxon>
        <taxon>Actinomycetota</taxon>
        <taxon>Actinomycetes</taxon>
        <taxon>Mycobacteriales</taxon>
        <taxon>Corynebacteriaceae</taxon>
        <taxon>Corynebacterium</taxon>
    </lineage>
</organism>